<accession>A0AA39MRQ9</accession>
<protein>
    <recommendedName>
        <fullName evidence="2">DUF6532 domain-containing protein</fullName>
    </recommendedName>
</protein>
<dbReference type="AlphaFoldDB" id="A0AA39MRQ9"/>
<organism evidence="3 4">
    <name type="scientific">Armillaria tabescens</name>
    <name type="common">Ringless honey mushroom</name>
    <name type="synonym">Agaricus tabescens</name>
    <dbReference type="NCBI Taxonomy" id="1929756"/>
    <lineage>
        <taxon>Eukaryota</taxon>
        <taxon>Fungi</taxon>
        <taxon>Dikarya</taxon>
        <taxon>Basidiomycota</taxon>
        <taxon>Agaricomycotina</taxon>
        <taxon>Agaricomycetes</taxon>
        <taxon>Agaricomycetidae</taxon>
        <taxon>Agaricales</taxon>
        <taxon>Marasmiineae</taxon>
        <taxon>Physalacriaceae</taxon>
        <taxon>Desarmillaria</taxon>
    </lineage>
</organism>
<name>A0AA39MRQ9_ARMTA</name>
<proteinExistence type="predicted"/>
<gene>
    <name evidence="3" type="ORF">EV420DRAFT_1722663</name>
</gene>
<evidence type="ECO:0000256" key="1">
    <source>
        <dbReference type="SAM" id="MobiDB-lite"/>
    </source>
</evidence>
<dbReference type="RefSeq" id="XP_060324982.1">
    <property type="nucleotide sequence ID" value="XM_060479781.1"/>
</dbReference>
<feature type="compositionally biased region" description="Low complexity" evidence="1">
    <location>
        <begin position="109"/>
        <end position="130"/>
    </location>
</feature>
<evidence type="ECO:0000259" key="2">
    <source>
        <dbReference type="Pfam" id="PF20149"/>
    </source>
</evidence>
<evidence type="ECO:0000313" key="3">
    <source>
        <dbReference type="EMBL" id="KAK0444197.1"/>
    </source>
</evidence>
<feature type="compositionally biased region" description="Polar residues" evidence="1">
    <location>
        <begin position="209"/>
        <end position="219"/>
    </location>
</feature>
<feature type="compositionally biased region" description="Basic and acidic residues" evidence="1">
    <location>
        <begin position="231"/>
        <end position="240"/>
    </location>
</feature>
<dbReference type="InterPro" id="IPR045341">
    <property type="entry name" value="DUF6532"/>
</dbReference>
<dbReference type="Pfam" id="PF20149">
    <property type="entry name" value="DUF6532"/>
    <property type="match status" value="1"/>
</dbReference>
<feature type="domain" description="DUF6532" evidence="2">
    <location>
        <begin position="449"/>
        <end position="570"/>
    </location>
</feature>
<feature type="region of interest" description="Disordered" evidence="1">
    <location>
        <begin position="105"/>
        <end position="295"/>
    </location>
</feature>
<feature type="region of interest" description="Disordered" evidence="1">
    <location>
        <begin position="630"/>
        <end position="649"/>
    </location>
</feature>
<feature type="region of interest" description="Disordered" evidence="1">
    <location>
        <begin position="1"/>
        <end position="54"/>
    </location>
</feature>
<sequence length="649" mass="71649">MNTRGAKANVPDELKKHTRQEQREAREAKQRKQEEAKAQKKEVQDGKKKRMAMRVAAQEDKQLLEDKAIQSLQPDLDTSKSLPKVSQQSVASVLRQSPAIMAWGPSVQATSKPTASVATASSKASSVSSPIPSPAFDLAIPALDDNDDAEGDILPSVTTTHTSESEGSHPDDLHRDGGSDIEDTSTPDVLSIQVDLEDDTNNDTTSSDEYQQPESSVSGSEDAGQMDIDEEFAKFLEMKRAKMAASKKKPQEEKKTGKVLPKPATIMAPKKRKEVEANSDEQTNQSSQKRVKTTEVGGLAKDWRGVYVQSMAMSSASSLGDPIELPAQVGIKVEKGSKRGKDADKKANPPEIVLQEADVQAIDKQEHGKKVKWKNQHLPFDNVMRDLPIWQQKFIPSLLDWAMSDIPEPFGMTSHPNFKATIQGLWKKIFSHLSEKPTDDGEPRADHPAIYSVGAAAIRTHRSDIGKEALRTVERNWERQDMKKYATVEERSAWVTDQLKGSKFLYQYPEKEDNRGAFRGPLILETFAYHLQATMNAPHGHGNPVAGLAVAASAVKRALTLWKSGTNSVKSSVESNSKNNTNSFKDDPWGTTANKYYKHVCDYDDEKWREIIFGSAKHFNAKKVKLLGAMESSGSAGRDDSDDNISKSP</sequence>
<comment type="caution">
    <text evidence="3">The sequence shown here is derived from an EMBL/GenBank/DDBJ whole genome shotgun (WGS) entry which is preliminary data.</text>
</comment>
<reference evidence="3" key="1">
    <citation type="submission" date="2023-06" db="EMBL/GenBank/DDBJ databases">
        <authorList>
            <consortium name="Lawrence Berkeley National Laboratory"/>
            <person name="Ahrendt S."/>
            <person name="Sahu N."/>
            <person name="Indic B."/>
            <person name="Wong-Bajracharya J."/>
            <person name="Merenyi Z."/>
            <person name="Ke H.-M."/>
            <person name="Monk M."/>
            <person name="Kocsube S."/>
            <person name="Drula E."/>
            <person name="Lipzen A."/>
            <person name="Balint B."/>
            <person name="Henrissat B."/>
            <person name="Andreopoulos B."/>
            <person name="Martin F.M."/>
            <person name="Harder C.B."/>
            <person name="Rigling D."/>
            <person name="Ford K.L."/>
            <person name="Foster G.D."/>
            <person name="Pangilinan J."/>
            <person name="Papanicolaou A."/>
            <person name="Barry K."/>
            <person name="LaButti K."/>
            <person name="Viragh M."/>
            <person name="Koriabine M."/>
            <person name="Yan M."/>
            <person name="Riley R."/>
            <person name="Champramary S."/>
            <person name="Plett K.L."/>
            <person name="Tsai I.J."/>
            <person name="Slot J."/>
            <person name="Sipos G."/>
            <person name="Plett J."/>
            <person name="Nagy L.G."/>
            <person name="Grigoriev I.V."/>
        </authorList>
    </citation>
    <scope>NUCLEOTIDE SEQUENCE</scope>
    <source>
        <strain evidence="3">CCBAS 213</strain>
    </source>
</reference>
<feature type="compositionally biased region" description="Basic and acidic residues" evidence="1">
    <location>
        <begin position="163"/>
        <end position="178"/>
    </location>
</feature>
<dbReference type="EMBL" id="JAUEPS010000055">
    <property type="protein sequence ID" value="KAK0444197.1"/>
    <property type="molecule type" value="Genomic_DNA"/>
</dbReference>
<evidence type="ECO:0000313" key="4">
    <source>
        <dbReference type="Proteomes" id="UP001175211"/>
    </source>
</evidence>
<dbReference type="GeneID" id="85363329"/>
<keyword evidence="4" id="KW-1185">Reference proteome</keyword>
<feature type="compositionally biased region" description="Basic and acidic residues" evidence="1">
    <location>
        <begin position="10"/>
        <end position="46"/>
    </location>
</feature>
<dbReference type="Proteomes" id="UP001175211">
    <property type="component" value="Unassembled WGS sequence"/>
</dbReference>